<reference evidence="2 3" key="1">
    <citation type="journal article" date="2015" name="Nature">
        <title>rRNA introns, odd ribosomes, and small enigmatic genomes across a large radiation of phyla.</title>
        <authorList>
            <person name="Brown C.T."/>
            <person name="Hug L.A."/>
            <person name="Thomas B.C."/>
            <person name="Sharon I."/>
            <person name="Castelle C.J."/>
            <person name="Singh A."/>
            <person name="Wilkins M.J."/>
            <person name="Williams K.H."/>
            <person name="Banfield J.F."/>
        </authorList>
    </citation>
    <scope>NUCLEOTIDE SEQUENCE [LARGE SCALE GENOMIC DNA]</scope>
</reference>
<feature type="transmembrane region" description="Helical" evidence="1">
    <location>
        <begin position="187"/>
        <end position="220"/>
    </location>
</feature>
<name>A0A0G0KK02_9BACT</name>
<protein>
    <recommendedName>
        <fullName evidence="4">Glycosyltransferase RgtA/B/C/D-like domain-containing protein</fullName>
    </recommendedName>
</protein>
<evidence type="ECO:0000256" key="1">
    <source>
        <dbReference type="SAM" id="Phobius"/>
    </source>
</evidence>
<feature type="transmembrane region" description="Helical" evidence="1">
    <location>
        <begin position="77"/>
        <end position="96"/>
    </location>
</feature>
<keyword evidence="1" id="KW-0472">Membrane</keyword>
<feature type="transmembrane region" description="Helical" evidence="1">
    <location>
        <begin position="12"/>
        <end position="28"/>
    </location>
</feature>
<evidence type="ECO:0008006" key="4">
    <source>
        <dbReference type="Google" id="ProtNLM"/>
    </source>
</evidence>
<dbReference type="Proteomes" id="UP000034333">
    <property type="component" value="Unassembled WGS sequence"/>
</dbReference>
<feature type="transmembrane region" description="Helical" evidence="1">
    <location>
        <begin position="391"/>
        <end position="411"/>
    </location>
</feature>
<organism evidence="2 3">
    <name type="scientific">Candidatus Magasanikbacteria bacterium GW2011_GWA2_37_8</name>
    <dbReference type="NCBI Taxonomy" id="1619036"/>
    <lineage>
        <taxon>Bacteria</taxon>
        <taxon>Candidatus Magasanikiibacteriota</taxon>
    </lineage>
</organism>
<keyword evidence="1" id="KW-1133">Transmembrane helix</keyword>
<sequence length="446" mass="50836">MLSQKTIKISSYILIVLIIGLVLFYTRFEAISWNDRSRFATINALVTNHNFIIEHVYFTTGDKVFINGHFYSDKPPLFSVLAAVPFFFLHLVGFNFSHNPALLTYITAVLVMFLPLCGFFWLLYYWCKHNLKKLEDKFLLLDVLFLAAGTALLPFTTQLNNHLPTAILLGVAVLIFYYRPVWRSSSLVLMGACLGLATTFDLSAGFVLALFGLLLLVNLYKEDFGLNKKIKSIFIFGAVALIPIFIHCLVNIQITGDVWPGSMHPEFFNYPSSQFTDANLTGAGFAVSSFWDWLKYLWLLTFGERGFFLHNPVILLGFILTIINLKKVVNKNWWYNLFVLISTIVIILYYSLFGKGGGGGAYSVRWFIVFIPLFFPIILQWLEDGVWRRKLLYFLAIITLIINIFAMGNILGGANHGKTYSFINMLRAFPGYTVEQVKNWSIVIGK</sequence>
<accession>A0A0G0KK02</accession>
<dbReference type="AlphaFoldDB" id="A0A0G0KK02"/>
<comment type="caution">
    <text evidence="2">The sequence shown here is derived from an EMBL/GenBank/DDBJ whole genome shotgun (WGS) entry which is preliminary data.</text>
</comment>
<feature type="transmembrane region" description="Helical" evidence="1">
    <location>
        <begin position="103"/>
        <end position="126"/>
    </location>
</feature>
<dbReference type="STRING" id="1619036.US58_C0009G0006"/>
<feature type="transmembrane region" description="Helical" evidence="1">
    <location>
        <begin position="163"/>
        <end position="181"/>
    </location>
</feature>
<gene>
    <name evidence="2" type="ORF">US58_C0009G0006</name>
</gene>
<evidence type="ECO:0000313" key="3">
    <source>
        <dbReference type="Proteomes" id="UP000034333"/>
    </source>
</evidence>
<feature type="transmembrane region" description="Helical" evidence="1">
    <location>
        <begin position="364"/>
        <end position="382"/>
    </location>
</feature>
<feature type="transmembrane region" description="Helical" evidence="1">
    <location>
        <begin position="307"/>
        <end position="325"/>
    </location>
</feature>
<keyword evidence="1" id="KW-0812">Transmembrane</keyword>
<evidence type="ECO:0000313" key="2">
    <source>
        <dbReference type="EMBL" id="KKQ40936.1"/>
    </source>
</evidence>
<feature type="transmembrane region" description="Helical" evidence="1">
    <location>
        <begin position="232"/>
        <end position="254"/>
    </location>
</feature>
<proteinExistence type="predicted"/>
<feature type="transmembrane region" description="Helical" evidence="1">
    <location>
        <begin position="332"/>
        <end position="352"/>
    </location>
</feature>
<feature type="transmembrane region" description="Helical" evidence="1">
    <location>
        <begin position="138"/>
        <end position="156"/>
    </location>
</feature>
<dbReference type="EMBL" id="LBTN01000009">
    <property type="protein sequence ID" value="KKQ40936.1"/>
    <property type="molecule type" value="Genomic_DNA"/>
</dbReference>